<organism evidence="8">
    <name type="scientific">Neobodo designis</name>
    <name type="common">Flagellated protozoan</name>
    <name type="synonym">Bodo designis</name>
    <dbReference type="NCBI Taxonomy" id="312471"/>
    <lineage>
        <taxon>Eukaryota</taxon>
        <taxon>Discoba</taxon>
        <taxon>Euglenozoa</taxon>
        <taxon>Kinetoplastea</taxon>
        <taxon>Metakinetoplastina</taxon>
        <taxon>Neobodonida</taxon>
        <taxon>Neobodo</taxon>
    </lineage>
</organism>
<dbReference type="PANTHER" id="PTHR12596:SF2">
    <property type="entry name" value="EXPORTIN-7 ISOFORM X1"/>
    <property type="match status" value="1"/>
</dbReference>
<keyword evidence="6" id="KW-0653">Protein transport</keyword>
<comment type="similarity">
    <text evidence="3">Belongs to the exportin family.</text>
</comment>
<evidence type="ECO:0000256" key="1">
    <source>
        <dbReference type="ARBA" id="ARBA00004123"/>
    </source>
</evidence>
<sequence>MASAELDQLAQRFYNPSSAEDAAAARSVLSERFEGNVNALMDALVVTESPYTAMLCSVALVPAFKKAITGDLNFDAQNRIFGGVFDTLLKITLDPSVNQLMGQVRRVMLSALCRMNKLVLEARSGQSYLIDRALQTISPDSDLANAPPEAAVALEVLAGFVHEAQLHDSNRASQFMTFGQHRRASTSLRDGPLRDLFVYTIEMLRKVRSLPGPPSDELLRGLTALAETVMTYDFMAIIVDETEEMYVTQFPAEWKEVLTEDALQVVGWAHLHLGMPHCHTMLRALIGLIGTRRSFYDSDEIKTSWLEFFMQQIIAVEDAGDGRLGHTDYCNAVAEAIARFTPPHGYRDLIKCASAQQFFTFAANFSMTMFNIPFGDGNSFSTTTTLMQFWSRAVGSKRLALSDEEAPGQDIETFIPSMVSAFVKTRITEADFDVDEDAIHSINTQSDLLPGILKLCPEQCLQLILTDASSIGEARIAACNSTMIWVCYLVGGLVRHWFGSVTEELAPAAAALLNFASACVNAYQQASNRSDSSVENAVVYFLMELQHTFASARISAGLQKVVDEVFQNKTNLFQFIIQSVGSNMLSTVLEPATIRNSIEVIVDACKELPHEQLSQLTLDLPPTETLPLSQHVDTFRLRTQLTKALYTVRVGSPATHETFCRFMQPLEANMRSGNTDPLFVAGWLRDLRGVAAVASSLQNSNAELLDWLMERDELMSSLSSNPGLPPIIVNSFNKFLLQLVQPNYPSSRVNIPPMAHSAAGIHLFQFVSSHLQNLITNSVMRSNVLQALQAGQPDSNDTWHAALKPIQVSMEIVRRCVAGEFCPFGAMMLYGDNRFDVLFCGIISVIRTIPSEYYKQFGKLSASLQYLLRTINEVGLLSPFAALPVEDLLALIARSLEVVSDADEKATVTSHALNFLSLIGSLYPDVVRIRTNAPDPHHRNSPSRSGLRYRDEIARKLADQESLFDDLVIAAMNVVTTQDRGLSPAASTVFPIFETDPGKWQQYRGHLIGQYAPAKQAKVLELLDNLGGNVASSDTFFSNLVTFRMGIRML</sequence>
<evidence type="ECO:0000256" key="5">
    <source>
        <dbReference type="ARBA" id="ARBA00022490"/>
    </source>
</evidence>
<dbReference type="PANTHER" id="PTHR12596">
    <property type="entry name" value="EXPORTIN 4,7-RELATED"/>
    <property type="match status" value="1"/>
</dbReference>
<proteinExistence type="inferred from homology"/>
<dbReference type="GO" id="GO:0006611">
    <property type="term" value="P:protein export from nucleus"/>
    <property type="evidence" value="ECO:0007669"/>
    <property type="project" value="TreeGrafter"/>
</dbReference>
<evidence type="ECO:0000256" key="4">
    <source>
        <dbReference type="ARBA" id="ARBA00022448"/>
    </source>
</evidence>
<keyword evidence="7" id="KW-0539">Nucleus</keyword>
<keyword evidence="4" id="KW-0813">Transport</keyword>
<evidence type="ECO:0000313" key="8">
    <source>
        <dbReference type="EMBL" id="CAD9129578.1"/>
    </source>
</evidence>
<keyword evidence="5" id="KW-0963">Cytoplasm</keyword>
<protein>
    <submittedName>
        <fullName evidence="8">Uncharacterized protein</fullName>
    </submittedName>
</protein>
<dbReference type="EMBL" id="HBGF01032473">
    <property type="protein sequence ID" value="CAD9129578.1"/>
    <property type="molecule type" value="Transcribed_RNA"/>
</dbReference>
<evidence type="ECO:0000256" key="2">
    <source>
        <dbReference type="ARBA" id="ARBA00004496"/>
    </source>
</evidence>
<comment type="subcellular location">
    <subcellularLocation>
        <location evidence="2">Cytoplasm</location>
    </subcellularLocation>
    <subcellularLocation>
        <location evidence="1">Nucleus</location>
    </subcellularLocation>
</comment>
<evidence type="ECO:0000256" key="7">
    <source>
        <dbReference type="ARBA" id="ARBA00023242"/>
    </source>
</evidence>
<dbReference type="GO" id="GO:0005643">
    <property type="term" value="C:nuclear pore"/>
    <property type="evidence" value="ECO:0007669"/>
    <property type="project" value="TreeGrafter"/>
</dbReference>
<dbReference type="GO" id="GO:0005737">
    <property type="term" value="C:cytoplasm"/>
    <property type="evidence" value="ECO:0007669"/>
    <property type="project" value="UniProtKB-SubCell"/>
</dbReference>
<evidence type="ECO:0000256" key="6">
    <source>
        <dbReference type="ARBA" id="ARBA00022927"/>
    </source>
</evidence>
<accession>A0A7S1MEX9</accession>
<name>A0A7S1MEX9_NEODS</name>
<evidence type="ECO:0000256" key="3">
    <source>
        <dbReference type="ARBA" id="ARBA00009466"/>
    </source>
</evidence>
<dbReference type="InterPro" id="IPR044189">
    <property type="entry name" value="XPO4/7-like"/>
</dbReference>
<dbReference type="GO" id="GO:0005049">
    <property type="term" value="F:nuclear export signal receptor activity"/>
    <property type="evidence" value="ECO:0007669"/>
    <property type="project" value="InterPro"/>
</dbReference>
<gene>
    <name evidence="8" type="ORF">NDES1114_LOCUS21712</name>
</gene>
<dbReference type="AlphaFoldDB" id="A0A7S1MEX9"/>
<reference evidence="8" key="1">
    <citation type="submission" date="2021-01" db="EMBL/GenBank/DDBJ databases">
        <authorList>
            <person name="Corre E."/>
            <person name="Pelletier E."/>
            <person name="Niang G."/>
            <person name="Scheremetjew M."/>
            <person name="Finn R."/>
            <person name="Kale V."/>
            <person name="Holt S."/>
            <person name="Cochrane G."/>
            <person name="Meng A."/>
            <person name="Brown T."/>
            <person name="Cohen L."/>
        </authorList>
    </citation>
    <scope>NUCLEOTIDE SEQUENCE</scope>
    <source>
        <strain evidence="8">CCAP 1951/1</strain>
    </source>
</reference>